<dbReference type="PROSITE" id="PS50097">
    <property type="entry name" value="BTB"/>
    <property type="match status" value="1"/>
</dbReference>
<sequence>MPYPILTLPYPFAKHLHQLLSPFELQDLQIAAGHNVINTLKPVVTSCKDYIVHFQGNPNDITTCELLRRTKSFSYATINIREGEPYLTKCERVRLYDMSNPALESINHNNILAKTDRIDIESSHISNVFLHNVSKFLVQPRKVQINGHGFDEDVTFLTILNIFPHANDIMLNNAYFGWLNDLSSLGRELQFIMIVFESFEKVFSFRPEELYNFIENQGPEFRIHLDIKTGDSYLTDKIKPFIDPRFQHGDFGNANLHIMVGYNHSSSSHCMDRTLEGTDELLILMHVFEIKCQRFTDSIKLNVDNDLLKLVDSETKTSTPKFLIKGSDGMFWWITLVLMPANEDGCPKQYEHVFKTDAQTPFCTLLNIDEHVMDREDDKVRLTFDAMFQTAKPVISEPDILRKSIPVLQRVQESFHDTDAELVVGSERIKVHRDYLSLISPVFGALFTNETASSPSDIVEISNASPNVVKMIIEFCYGKKFDVVTAAELEPMYKFAKEYQIQAVMDEIDQR</sequence>
<dbReference type="SUPFAM" id="SSF54695">
    <property type="entry name" value="POZ domain"/>
    <property type="match status" value="1"/>
</dbReference>
<proteinExistence type="predicted"/>
<dbReference type="CDD" id="cd18186">
    <property type="entry name" value="BTB_POZ_ZBTB_KLHL-like"/>
    <property type="match status" value="1"/>
</dbReference>
<evidence type="ECO:0000313" key="3">
    <source>
        <dbReference type="WBParaSite" id="Pan_g21279.t1"/>
    </source>
</evidence>
<dbReference type="PANTHER" id="PTHR22744:SF14">
    <property type="entry name" value="BTB DOMAIN-CONTAINING PROTEIN-RELATED"/>
    <property type="match status" value="1"/>
</dbReference>
<keyword evidence="2" id="KW-1185">Reference proteome</keyword>
<dbReference type="Gene3D" id="3.30.710.10">
    <property type="entry name" value="Potassium Channel Kv1.1, Chain A"/>
    <property type="match status" value="1"/>
</dbReference>
<protein>
    <submittedName>
        <fullName evidence="3">BTB domain-containing protein</fullName>
    </submittedName>
</protein>
<organism evidence="2 3">
    <name type="scientific">Panagrellus redivivus</name>
    <name type="common">Microworm</name>
    <dbReference type="NCBI Taxonomy" id="6233"/>
    <lineage>
        <taxon>Eukaryota</taxon>
        <taxon>Metazoa</taxon>
        <taxon>Ecdysozoa</taxon>
        <taxon>Nematoda</taxon>
        <taxon>Chromadorea</taxon>
        <taxon>Rhabditida</taxon>
        <taxon>Tylenchina</taxon>
        <taxon>Panagrolaimomorpha</taxon>
        <taxon>Panagrolaimoidea</taxon>
        <taxon>Panagrolaimidae</taxon>
        <taxon>Panagrellus</taxon>
    </lineage>
</organism>
<feature type="domain" description="BTB" evidence="1">
    <location>
        <begin position="418"/>
        <end position="485"/>
    </location>
</feature>
<dbReference type="PANTHER" id="PTHR22744">
    <property type="entry name" value="HELIX LOOP HELIX PROTEIN 21-RELATED"/>
    <property type="match status" value="1"/>
</dbReference>
<dbReference type="SMART" id="SM00225">
    <property type="entry name" value="BTB"/>
    <property type="match status" value="1"/>
</dbReference>
<accession>A0A7E4VHM3</accession>
<dbReference type="InterPro" id="IPR011333">
    <property type="entry name" value="SKP1/BTB/POZ_sf"/>
</dbReference>
<name>A0A7E4VHM3_PANRE</name>
<dbReference type="Proteomes" id="UP000492821">
    <property type="component" value="Unassembled WGS sequence"/>
</dbReference>
<evidence type="ECO:0000259" key="1">
    <source>
        <dbReference type="PROSITE" id="PS50097"/>
    </source>
</evidence>
<dbReference type="InterPro" id="IPR000210">
    <property type="entry name" value="BTB/POZ_dom"/>
</dbReference>
<reference evidence="3" key="2">
    <citation type="submission" date="2020-10" db="UniProtKB">
        <authorList>
            <consortium name="WormBaseParasite"/>
        </authorList>
    </citation>
    <scope>IDENTIFICATION</scope>
</reference>
<dbReference type="WBParaSite" id="Pan_g21279.t1">
    <property type="protein sequence ID" value="Pan_g21279.t1"/>
    <property type="gene ID" value="Pan_g21279"/>
</dbReference>
<evidence type="ECO:0000313" key="2">
    <source>
        <dbReference type="Proteomes" id="UP000492821"/>
    </source>
</evidence>
<dbReference type="AlphaFoldDB" id="A0A7E4VHM3"/>
<dbReference type="Pfam" id="PF00651">
    <property type="entry name" value="BTB"/>
    <property type="match status" value="1"/>
</dbReference>
<reference evidence="2" key="1">
    <citation type="journal article" date="2013" name="Genetics">
        <title>The draft genome and transcriptome of Panagrellus redivivus are shaped by the harsh demands of a free-living lifestyle.</title>
        <authorList>
            <person name="Srinivasan J."/>
            <person name="Dillman A.R."/>
            <person name="Macchietto M.G."/>
            <person name="Heikkinen L."/>
            <person name="Lakso M."/>
            <person name="Fracchia K.M."/>
            <person name="Antoshechkin I."/>
            <person name="Mortazavi A."/>
            <person name="Wong G."/>
            <person name="Sternberg P.W."/>
        </authorList>
    </citation>
    <scope>NUCLEOTIDE SEQUENCE [LARGE SCALE GENOMIC DNA]</scope>
    <source>
        <strain evidence="2">MT8872</strain>
    </source>
</reference>